<feature type="transmembrane region" description="Helical" evidence="6">
    <location>
        <begin position="223"/>
        <end position="246"/>
    </location>
</feature>
<dbReference type="GO" id="GO:0016020">
    <property type="term" value="C:membrane"/>
    <property type="evidence" value="ECO:0007669"/>
    <property type="project" value="UniProtKB-SubCell"/>
</dbReference>
<dbReference type="Pfam" id="PF07690">
    <property type="entry name" value="MFS_1"/>
    <property type="match status" value="2"/>
</dbReference>
<keyword evidence="2" id="KW-0813">Transport</keyword>
<evidence type="ECO:0000313" key="9">
    <source>
        <dbReference type="Proteomes" id="UP000262210"/>
    </source>
</evidence>
<evidence type="ECO:0000256" key="5">
    <source>
        <dbReference type="ARBA" id="ARBA00023136"/>
    </source>
</evidence>
<dbReference type="SUPFAM" id="SSF103473">
    <property type="entry name" value="MFS general substrate transporter"/>
    <property type="match status" value="2"/>
</dbReference>
<evidence type="ECO:0000256" key="2">
    <source>
        <dbReference type="ARBA" id="ARBA00022448"/>
    </source>
</evidence>
<dbReference type="PROSITE" id="PS50850">
    <property type="entry name" value="MFS"/>
    <property type="match status" value="1"/>
</dbReference>
<dbReference type="Proteomes" id="UP000262210">
    <property type="component" value="Unassembled WGS sequence"/>
</dbReference>
<feature type="transmembrane region" description="Helical" evidence="6">
    <location>
        <begin position="49"/>
        <end position="68"/>
    </location>
</feature>
<gene>
    <name evidence="8" type="ORF">DHV72_09950</name>
</gene>
<dbReference type="InterPro" id="IPR011701">
    <property type="entry name" value="MFS"/>
</dbReference>
<feature type="transmembrane region" description="Helical" evidence="6">
    <location>
        <begin position="12"/>
        <end position="37"/>
    </location>
</feature>
<dbReference type="CDD" id="cd17321">
    <property type="entry name" value="MFS_MMR_MDR_like"/>
    <property type="match status" value="1"/>
</dbReference>
<keyword evidence="3 6" id="KW-0812">Transmembrane</keyword>
<feature type="transmembrane region" description="Helical" evidence="6">
    <location>
        <begin position="356"/>
        <end position="381"/>
    </location>
</feature>
<evidence type="ECO:0000313" key="8">
    <source>
        <dbReference type="EMBL" id="HCK00337.1"/>
    </source>
</evidence>
<keyword evidence="5 6" id="KW-0472">Membrane</keyword>
<feature type="transmembrane region" description="Helical" evidence="6">
    <location>
        <begin position="102"/>
        <end position="123"/>
    </location>
</feature>
<accession>A0A9C7QW04</accession>
<dbReference type="EMBL" id="DPSM01000015">
    <property type="protein sequence ID" value="HCK00337.1"/>
    <property type="molecule type" value="Genomic_DNA"/>
</dbReference>
<comment type="caution">
    <text evidence="8">The sequence shown here is derived from an EMBL/GenBank/DDBJ whole genome shotgun (WGS) entry which is preliminary data.</text>
</comment>
<evidence type="ECO:0000256" key="6">
    <source>
        <dbReference type="SAM" id="Phobius"/>
    </source>
</evidence>
<dbReference type="Gene3D" id="1.20.1720.10">
    <property type="entry name" value="Multidrug resistance protein D"/>
    <property type="match status" value="1"/>
</dbReference>
<dbReference type="InterPro" id="IPR020846">
    <property type="entry name" value="MFS_dom"/>
</dbReference>
<dbReference type="PRINTS" id="PR01036">
    <property type="entry name" value="TCRTETB"/>
</dbReference>
<organism evidence="8 9">
    <name type="scientific">Serratia grimesii</name>
    <dbReference type="NCBI Taxonomy" id="82995"/>
    <lineage>
        <taxon>Bacteria</taxon>
        <taxon>Pseudomonadati</taxon>
        <taxon>Pseudomonadota</taxon>
        <taxon>Gammaproteobacteria</taxon>
        <taxon>Enterobacterales</taxon>
        <taxon>Yersiniaceae</taxon>
        <taxon>Serratia</taxon>
    </lineage>
</organism>
<comment type="subcellular location">
    <subcellularLocation>
        <location evidence="1">Membrane</location>
        <topology evidence="1">Multi-pass membrane protein</topology>
    </subcellularLocation>
</comment>
<dbReference type="RefSeq" id="WP_278431097.1">
    <property type="nucleotide sequence ID" value="NZ_DPSM01000015.1"/>
</dbReference>
<dbReference type="PANTHER" id="PTHR42718">
    <property type="entry name" value="MAJOR FACILITATOR SUPERFAMILY MULTIDRUG TRANSPORTER MFSC"/>
    <property type="match status" value="1"/>
</dbReference>
<feature type="transmembrane region" description="Helical" evidence="6">
    <location>
        <begin position="199"/>
        <end position="217"/>
    </location>
</feature>
<feature type="transmembrane region" description="Helical" evidence="6">
    <location>
        <begin position="77"/>
        <end position="96"/>
    </location>
</feature>
<feature type="transmembrane region" description="Helical" evidence="6">
    <location>
        <begin position="135"/>
        <end position="162"/>
    </location>
</feature>
<dbReference type="AlphaFoldDB" id="A0A9C7QW04"/>
<evidence type="ECO:0000259" key="7">
    <source>
        <dbReference type="PROSITE" id="PS50850"/>
    </source>
</evidence>
<proteinExistence type="predicted"/>
<name>A0A9C7QW04_9GAMM</name>
<feature type="transmembrane region" description="Helical" evidence="6">
    <location>
        <begin position="267"/>
        <end position="289"/>
    </location>
</feature>
<feature type="transmembrane region" description="Helical" evidence="6">
    <location>
        <begin position="168"/>
        <end position="187"/>
    </location>
</feature>
<sequence>MANLNQYQTSVLMATSLSYVIVILDTSIVNVALPSIATELGAGLSGLQWVVNAYTLAFASLLLSGGLLGDRLGAKRAYLGGLAVFAAASAICGLAETLPELVVARALQGLGAALLVPSSLTLINTGFPDAKQRLAAISVWAGCGGVAMAAGPLVGGVLIALLGWRSLFWVNIPVIAVGIGLTLRIKATYSVITLRQMDYAGQGAVIMALASSVAILIEGARLGWTSGWIICGAAIAVVSWLMFVAIERRRRQPMLPLMLFGNAMFSAAALVSLVSALVFYGAFFLLSLYFQTVRGWQPLQAGLAFLPLTIMVAFGSFISGRLVRVLEAGRVVFYGLLLYALGFAGLLVLVENPPYWRIALCLPLLGLVAGVITPAATSVLMNEVTNERAGIAAGVLNVARQSGSAFGVAIFGALMSMLLPQACGIYIAVCSAIGLSLIAAAGWFFALKLSAKPMTAAGNGQGD</sequence>
<feature type="transmembrane region" description="Helical" evidence="6">
    <location>
        <begin position="425"/>
        <end position="446"/>
    </location>
</feature>
<evidence type="ECO:0000256" key="1">
    <source>
        <dbReference type="ARBA" id="ARBA00004141"/>
    </source>
</evidence>
<feature type="transmembrane region" description="Helical" evidence="6">
    <location>
        <begin position="301"/>
        <end position="319"/>
    </location>
</feature>
<reference evidence="8 9" key="1">
    <citation type="journal article" date="2018" name="Nat. Biotechnol.">
        <title>A standardized bacterial taxonomy based on genome phylogeny substantially revises the tree of life.</title>
        <authorList>
            <person name="Parks D.H."/>
            <person name="Chuvochina M."/>
            <person name="Waite D.W."/>
            <person name="Rinke C."/>
            <person name="Skarshewski A."/>
            <person name="Chaumeil P.A."/>
            <person name="Hugenholtz P."/>
        </authorList>
    </citation>
    <scope>NUCLEOTIDE SEQUENCE [LARGE SCALE GENOMIC DNA]</scope>
    <source>
        <strain evidence="8">UBA11264</strain>
    </source>
</reference>
<dbReference type="InterPro" id="IPR036259">
    <property type="entry name" value="MFS_trans_sf"/>
</dbReference>
<keyword evidence="4 6" id="KW-1133">Transmembrane helix</keyword>
<evidence type="ECO:0000256" key="4">
    <source>
        <dbReference type="ARBA" id="ARBA00022989"/>
    </source>
</evidence>
<feature type="transmembrane region" description="Helical" evidence="6">
    <location>
        <begin position="331"/>
        <end position="350"/>
    </location>
</feature>
<dbReference type="GO" id="GO:0022857">
    <property type="term" value="F:transmembrane transporter activity"/>
    <property type="evidence" value="ECO:0007669"/>
    <property type="project" value="InterPro"/>
</dbReference>
<protein>
    <submittedName>
        <fullName evidence="8">MFS transporter</fullName>
    </submittedName>
</protein>
<dbReference type="PANTHER" id="PTHR42718:SF9">
    <property type="entry name" value="MAJOR FACILITATOR SUPERFAMILY MULTIDRUG TRANSPORTER MFSC"/>
    <property type="match status" value="1"/>
</dbReference>
<dbReference type="Gene3D" id="1.20.1250.20">
    <property type="entry name" value="MFS general substrate transporter like domains"/>
    <property type="match status" value="1"/>
</dbReference>
<feature type="domain" description="Major facilitator superfamily (MFS) profile" evidence="7">
    <location>
        <begin position="11"/>
        <end position="454"/>
    </location>
</feature>
<feature type="transmembrane region" description="Helical" evidence="6">
    <location>
        <begin position="402"/>
        <end position="419"/>
    </location>
</feature>
<evidence type="ECO:0000256" key="3">
    <source>
        <dbReference type="ARBA" id="ARBA00022692"/>
    </source>
</evidence>